<keyword evidence="16" id="KW-1185">Reference proteome</keyword>
<dbReference type="AlphaFoldDB" id="A0A2G9UFR0"/>
<protein>
    <recommendedName>
        <fullName evidence="5">Vinculin</fullName>
    </recommendedName>
</protein>
<dbReference type="InterPro" id="IPR036723">
    <property type="entry name" value="Alpha-catenin/vinculin-like_sf"/>
</dbReference>
<evidence type="ECO:0000256" key="7">
    <source>
        <dbReference type="ARBA" id="ARBA00022490"/>
    </source>
</evidence>
<dbReference type="PROSITE" id="PS00664">
    <property type="entry name" value="VINCULIN_2"/>
    <property type="match status" value="1"/>
</dbReference>
<dbReference type="GO" id="GO:0007155">
    <property type="term" value="P:cell adhesion"/>
    <property type="evidence" value="ECO:0007669"/>
    <property type="project" value="UniProtKB-KW"/>
</dbReference>
<evidence type="ECO:0000256" key="10">
    <source>
        <dbReference type="ARBA" id="ARBA00022949"/>
    </source>
</evidence>
<proteinExistence type="inferred from homology"/>
<evidence type="ECO:0000256" key="2">
    <source>
        <dbReference type="ARBA" id="ARBA00004413"/>
    </source>
</evidence>
<comment type="similarity">
    <text evidence="4">Belongs to the vinculin/alpha-catenin family.</text>
</comment>
<keyword evidence="13" id="KW-0206">Cytoskeleton</keyword>
<evidence type="ECO:0000256" key="6">
    <source>
        <dbReference type="ARBA" id="ARBA00022475"/>
    </source>
</evidence>
<comment type="subcellular location">
    <subcellularLocation>
        <location evidence="3">Cell junction</location>
        <location evidence="3">Adherens junction</location>
    </subcellularLocation>
    <subcellularLocation>
        <location evidence="2">Cell membrane</location>
        <topology evidence="2">Peripheral membrane protein</topology>
        <orientation evidence="2">Cytoplasmic side</orientation>
    </subcellularLocation>
    <subcellularLocation>
        <location evidence="1">Cytoplasm</location>
        <location evidence="1">Cytoskeleton</location>
    </subcellularLocation>
</comment>
<evidence type="ECO:0000256" key="12">
    <source>
        <dbReference type="ARBA" id="ARBA00023203"/>
    </source>
</evidence>
<evidence type="ECO:0000256" key="3">
    <source>
        <dbReference type="ARBA" id="ARBA00004536"/>
    </source>
</evidence>
<evidence type="ECO:0000256" key="8">
    <source>
        <dbReference type="ARBA" id="ARBA00022737"/>
    </source>
</evidence>
<evidence type="ECO:0000313" key="15">
    <source>
        <dbReference type="EMBL" id="PIO69105.1"/>
    </source>
</evidence>
<feature type="compositionally biased region" description="Pro residues" evidence="14">
    <location>
        <begin position="334"/>
        <end position="355"/>
    </location>
</feature>
<keyword evidence="10" id="KW-0965">Cell junction</keyword>
<keyword evidence="7" id="KW-0963">Cytoplasm</keyword>
<dbReference type="Proteomes" id="UP000230423">
    <property type="component" value="Unassembled WGS sequence"/>
</dbReference>
<feature type="compositionally biased region" description="Polar residues" evidence="14">
    <location>
        <begin position="298"/>
        <end position="310"/>
    </location>
</feature>
<evidence type="ECO:0000256" key="14">
    <source>
        <dbReference type="SAM" id="MobiDB-lite"/>
    </source>
</evidence>
<dbReference type="GO" id="GO:0005198">
    <property type="term" value="F:structural molecule activity"/>
    <property type="evidence" value="ECO:0007669"/>
    <property type="project" value="InterPro"/>
</dbReference>
<evidence type="ECO:0000313" key="16">
    <source>
        <dbReference type="Proteomes" id="UP000230423"/>
    </source>
</evidence>
<evidence type="ECO:0000256" key="9">
    <source>
        <dbReference type="ARBA" id="ARBA00022889"/>
    </source>
</evidence>
<evidence type="ECO:0000256" key="4">
    <source>
        <dbReference type="ARBA" id="ARBA00008376"/>
    </source>
</evidence>
<evidence type="ECO:0000256" key="1">
    <source>
        <dbReference type="ARBA" id="ARBA00004245"/>
    </source>
</evidence>
<dbReference type="PRINTS" id="PR00806">
    <property type="entry name" value="VINCULIN"/>
</dbReference>
<dbReference type="SUPFAM" id="SSF47220">
    <property type="entry name" value="alpha-catenin/vinculin-like"/>
    <property type="match status" value="3"/>
</dbReference>
<dbReference type="EMBL" id="KZ346779">
    <property type="protein sequence ID" value="PIO69105.1"/>
    <property type="molecule type" value="Genomic_DNA"/>
</dbReference>
<dbReference type="GO" id="GO:0005912">
    <property type="term" value="C:adherens junction"/>
    <property type="evidence" value="ECO:0007669"/>
    <property type="project" value="UniProtKB-SubCell"/>
</dbReference>
<dbReference type="InterPro" id="IPR017997">
    <property type="entry name" value="Vinculin"/>
</dbReference>
<dbReference type="PANTHER" id="PTHR46180">
    <property type="entry name" value="VINCULIN"/>
    <property type="match status" value="1"/>
</dbReference>
<dbReference type="InterPro" id="IPR006077">
    <property type="entry name" value="Vinculin/catenin"/>
</dbReference>
<feature type="region of interest" description="Disordered" evidence="14">
    <location>
        <begin position="298"/>
        <end position="320"/>
    </location>
</feature>
<evidence type="ECO:0000256" key="5">
    <source>
        <dbReference type="ARBA" id="ARBA00014125"/>
    </source>
</evidence>
<accession>A0A2G9UFR0</accession>
<keyword evidence="11" id="KW-0472">Membrane</keyword>
<feature type="region of interest" description="Disordered" evidence="14">
    <location>
        <begin position="332"/>
        <end position="363"/>
    </location>
</feature>
<name>A0A2G9UFR0_TELCI</name>
<sequence>MTDEMHEIIRVLQLTTYDEDEWDADNVTVMRKALSAAKSLLTAALDWLGDPRARPGAVGEKAIRRILDYADRIGARALPEDSYAIKRSISEIASLTDTICELRNMGRYDNEGLAISCAQKLKVEDFADITTPLKQFVEAVHAEPHAPNREGNFVDKSDRLRQHAGSMTTTARLAMRRYTNRCEDAISNNYPQGMVDNTSQIARLGNRVLMTAQNEADNSEEPAYCDRVNTAANQVRSAIPPMVTQAKQVAISPRDTGAANAWRTANDRLLDSVRAVGDAIAGIQNGRQSAMYQDSLNRASPYPQQSTQVLRTVPPQPPTPPIIHNKMIIREEIPAPPRPPPPVEISPPPRPPPPPEYDEEEETRAFWERYPLPQASHQPILSAAHSLHNELKQWSSQENEIVAAAKRMAILMARLSQLVRGEGGTKKDLIECAKAIADSSEEVTRLAVQLARLCTDLKMRMALLQMAERIPTIATQLKVCSTVKSTMFGTSSE</sequence>
<dbReference type="GO" id="GO:0015629">
    <property type="term" value="C:actin cytoskeleton"/>
    <property type="evidence" value="ECO:0007669"/>
    <property type="project" value="InterPro"/>
</dbReference>
<dbReference type="GO" id="GO:0051015">
    <property type="term" value="F:actin filament binding"/>
    <property type="evidence" value="ECO:0007669"/>
    <property type="project" value="InterPro"/>
</dbReference>
<dbReference type="InterPro" id="IPR000633">
    <property type="entry name" value="Vinculin_CS"/>
</dbReference>
<dbReference type="Pfam" id="PF01044">
    <property type="entry name" value="Vinculin"/>
    <property type="match status" value="2"/>
</dbReference>
<keyword evidence="6" id="KW-1003">Cell membrane</keyword>
<keyword evidence="12" id="KW-0009">Actin-binding</keyword>
<keyword evidence="8" id="KW-0677">Repeat</keyword>
<evidence type="ECO:0000256" key="11">
    <source>
        <dbReference type="ARBA" id="ARBA00023136"/>
    </source>
</evidence>
<keyword evidence="9" id="KW-0130">Cell adhesion</keyword>
<dbReference type="Gene3D" id="1.20.120.810">
    <property type="entry name" value="Vinculin, Vh2 four-helix bundle"/>
    <property type="match status" value="1"/>
</dbReference>
<dbReference type="GO" id="GO:0005886">
    <property type="term" value="C:plasma membrane"/>
    <property type="evidence" value="ECO:0007669"/>
    <property type="project" value="UniProtKB-SubCell"/>
</dbReference>
<organism evidence="15 16">
    <name type="scientific">Teladorsagia circumcincta</name>
    <name type="common">Brown stomach worm</name>
    <name type="synonym">Ostertagia circumcincta</name>
    <dbReference type="NCBI Taxonomy" id="45464"/>
    <lineage>
        <taxon>Eukaryota</taxon>
        <taxon>Metazoa</taxon>
        <taxon>Ecdysozoa</taxon>
        <taxon>Nematoda</taxon>
        <taxon>Chromadorea</taxon>
        <taxon>Rhabditida</taxon>
        <taxon>Rhabditina</taxon>
        <taxon>Rhabditomorpha</taxon>
        <taxon>Strongyloidea</taxon>
        <taxon>Trichostrongylidae</taxon>
        <taxon>Teladorsagia</taxon>
    </lineage>
</organism>
<dbReference type="OrthoDB" id="29742at2759"/>
<evidence type="ECO:0000256" key="13">
    <source>
        <dbReference type="ARBA" id="ARBA00023212"/>
    </source>
</evidence>
<reference evidence="15 16" key="1">
    <citation type="submission" date="2015-09" db="EMBL/GenBank/DDBJ databases">
        <title>Draft genome of the parasitic nematode Teladorsagia circumcincta isolate WARC Sus (inbred).</title>
        <authorList>
            <person name="Mitreva M."/>
        </authorList>
    </citation>
    <scope>NUCLEOTIDE SEQUENCE [LARGE SCALE GENOMIC DNA]</scope>
    <source>
        <strain evidence="15 16">S</strain>
    </source>
</reference>
<dbReference type="Gene3D" id="1.20.120.230">
    <property type="entry name" value="Alpha-catenin/vinculin-like"/>
    <property type="match status" value="1"/>
</dbReference>
<gene>
    <name evidence="15" type="ORF">TELCIR_09085</name>
</gene>